<dbReference type="SUPFAM" id="SSF54695">
    <property type="entry name" value="POZ domain"/>
    <property type="match status" value="1"/>
</dbReference>
<dbReference type="CDD" id="cd00121">
    <property type="entry name" value="MATH"/>
    <property type="match status" value="1"/>
</dbReference>
<dbReference type="Gene3D" id="3.30.710.10">
    <property type="entry name" value="Potassium Channel Kv1.1, Chain A"/>
    <property type="match status" value="1"/>
</dbReference>
<name>A0A397T584_9GLOM</name>
<dbReference type="SUPFAM" id="SSF49599">
    <property type="entry name" value="TRAF domain-like"/>
    <property type="match status" value="1"/>
</dbReference>
<dbReference type="SMART" id="SM00225">
    <property type="entry name" value="BTB"/>
    <property type="match status" value="1"/>
</dbReference>
<dbReference type="GO" id="GO:0030163">
    <property type="term" value="P:protein catabolic process"/>
    <property type="evidence" value="ECO:0007669"/>
    <property type="project" value="UniProtKB-ARBA"/>
</dbReference>
<dbReference type="CDD" id="cd18186">
    <property type="entry name" value="BTB_POZ_ZBTB_KLHL-like"/>
    <property type="match status" value="1"/>
</dbReference>
<evidence type="ECO:0000313" key="2">
    <source>
        <dbReference type="EMBL" id="RIA91465.1"/>
    </source>
</evidence>
<evidence type="ECO:0000313" key="3">
    <source>
        <dbReference type="Proteomes" id="UP000265703"/>
    </source>
</evidence>
<dbReference type="AlphaFoldDB" id="A0A397T584"/>
<dbReference type="InterPro" id="IPR002083">
    <property type="entry name" value="MATH/TRAF_dom"/>
</dbReference>
<dbReference type="InterPro" id="IPR000210">
    <property type="entry name" value="BTB/POZ_dom"/>
</dbReference>
<dbReference type="OrthoDB" id="6359816at2759"/>
<dbReference type="Gene3D" id="2.60.210.10">
    <property type="entry name" value="Apoptosis, Tumor Necrosis Factor Receptor Associated Protein 2, Chain A"/>
    <property type="match status" value="1"/>
</dbReference>
<feature type="domain" description="BTB" evidence="1">
    <location>
        <begin position="188"/>
        <end position="252"/>
    </location>
</feature>
<dbReference type="PANTHER" id="PTHR24413">
    <property type="entry name" value="SPECKLE-TYPE POZ PROTEIN"/>
    <property type="match status" value="1"/>
</dbReference>
<evidence type="ECO:0000259" key="1">
    <source>
        <dbReference type="PROSITE" id="PS50097"/>
    </source>
</evidence>
<keyword evidence="3" id="KW-1185">Reference proteome</keyword>
<dbReference type="InterPro" id="IPR011333">
    <property type="entry name" value="SKP1/BTB/POZ_sf"/>
</dbReference>
<organism evidence="2 3">
    <name type="scientific">Glomus cerebriforme</name>
    <dbReference type="NCBI Taxonomy" id="658196"/>
    <lineage>
        <taxon>Eukaryota</taxon>
        <taxon>Fungi</taxon>
        <taxon>Fungi incertae sedis</taxon>
        <taxon>Mucoromycota</taxon>
        <taxon>Glomeromycotina</taxon>
        <taxon>Glomeromycetes</taxon>
        <taxon>Glomerales</taxon>
        <taxon>Glomeraceae</taxon>
        <taxon>Glomus</taxon>
    </lineage>
</organism>
<dbReference type="Proteomes" id="UP000265703">
    <property type="component" value="Unassembled WGS sequence"/>
</dbReference>
<comment type="caution">
    <text evidence="2">The sequence shown here is derived from an EMBL/GenBank/DDBJ whole genome shotgun (WGS) entry which is preliminary data.</text>
</comment>
<dbReference type="InterPro" id="IPR008974">
    <property type="entry name" value="TRAF-like"/>
</dbReference>
<sequence>MSNEIVNTFIWEIGNFENLLKLIPRGKCITSQRFWLPQKSFDINNQSCKHPTLWELYLFPNGDNGTRDSISLYFHAVQTNYEKSNHIMNRKKSINIGIGKYEICGHYESSPKTLMRSRRTSTTFDIFDFSKNGGLELPNFIPLDSIFPEGDKSKAVNLFVQVTLFEDDVVDDDDERVYEQYFEDDTFTDIEFVLDCGSRIKAHRIVLSANSTYFKNMLQGQWKEKDMKAIQIKETNYIAFRAVVYYIYSGKLLDIKGFDILKNTFKLADMMMLENLSRLVIDELSEWISDENWYEIILLGWEFNNEPLRNMGLQYIADNWAKIKRSEGMLRLLSSNNIEGIEELFYVVNKNMEIAKWDGHSLYFC</sequence>
<reference evidence="2 3" key="1">
    <citation type="submission" date="2018-06" db="EMBL/GenBank/DDBJ databases">
        <title>Comparative genomics reveals the genomic features of Rhizophagus irregularis, R. cerebriforme, R. diaphanum and Gigaspora rosea, and their symbiotic lifestyle signature.</title>
        <authorList>
            <person name="Morin E."/>
            <person name="San Clemente H."/>
            <person name="Chen E.C.H."/>
            <person name="De La Providencia I."/>
            <person name="Hainaut M."/>
            <person name="Kuo A."/>
            <person name="Kohler A."/>
            <person name="Murat C."/>
            <person name="Tang N."/>
            <person name="Roy S."/>
            <person name="Loubradou J."/>
            <person name="Henrissat B."/>
            <person name="Grigoriev I.V."/>
            <person name="Corradi N."/>
            <person name="Roux C."/>
            <person name="Martin F.M."/>
        </authorList>
    </citation>
    <scope>NUCLEOTIDE SEQUENCE [LARGE SCALE GENOMIC DNA]</scope>
    <source>
        <strain evidence="2 3">DAOM 227022</strain>
    </source>
</reference>
<gene>
    <name evidence="2" type="ORF">C1645_737111</name>
</gene>
<dbReference type="Pfam" id="PF00651">
    <property type="entry name" value="BTB"/>
    <property type="match status" value="1"/>
</dbReference>
<dbReference type="PROSITE" id="PS50097">
    <property type="entry name" value="BTB"/>
    <property type="match status" value="1"/>
</dbReference>
<accession>A0A397T584</accession>
<protein>
    <submittedName>
        <fullName evidence="2">BTB/POZ protein</fullName>
    </submittedName>
</protein>
<proteinExistence type="predicted"/>
<dbReference type="EMBL" id="QKYT01000152">
    <property type="protein sequence ID" value="RIA91465.1"/>
    <property type="molecule type" value="Genomic_DNA"/>
</dbReference>